<accession>A0A255YU72</accession>
<evidence type="ECO:0000313" key="2">
    <source>
        <dbReference type="EMBL" id="OYQ31970.1"/>
    </source>
</evidence>
<reference evidence="2 3" key="1">
    <citation type="submission" date="2017-07" db="EMBL/GenBank/DDBJ databases">
        <title>Flavobacterium cyanobacteriorum sp. nov., isolated from cyanobacterial aggregates in a eutrophic lake.</title>
        <authorList>
            <person name="Cai H."/>
        </authorList>
    </citation>
    <scope>NUCLEOTIDE SEQUENCE [LARGE SCALE GENOMIC DNA]</scope>
    <source>
        <strain evidence="2 3">TH021</strain>
    </source>
</reference>
<dbReference type="OrthoDB" id="1364767at2"/>
<evidence type="ECO:0000256" key="1">
    <source>
        <dbReference type="SAM" id="SignalP"/>
    </source>
</evidence>
<protein>
    <submittedName>
        <fullName evidence="2">Uncharacterized protein</fullName>
    </submittedName>
</protein>
<evidence type="ECO:0000313" key="3">
    <source>
        <dbReference type="Proteomes" id="UP000216605"/>
    </source>
</evidence>
<dbReference type="AlphaFoldDB" id="A0A255YU72"/>
<name>A0A255YU72_9FLAO</name>
<gene>
    <name evidence="2" type="ORF">CHU92_15110</name>
</gene>
<comment type="caution">
    <text evidence="2">The sequence shown here is derived from an EMBL/GenBank/DDBJ whole genome shotgun (WGS) entry which is preliminary data.</text>
</comment>
<dbReference type="RefSeq" id="WP_094417047.1">
    <property type="nucleotide sequence ID" value="NZ_NOXV01000305.1"/>
</dbReference>
<feature type="signal peptide" evidence="1">
    <location>
        <begin position="1"/>
        <end position="20"/>
    </location>
</feature>
<dbReference type="Proteomes" id="UP000216605">
    <property type="component" value="Unassembled WGS sequence"/>
</dbReference>
<organism evidence="2 3">
    <name type="scientific">Flavobacterium cyanobacteriorum</name>
    <dbReference type="NCBI Taxonomy" id="2022802"/>
    <lineage>
        <taxon>Bacteria</taxon>
        <taxon>Pseudomonadati</taxon>
        <taxon>Bacteroidota</taxon>
        <taxon>Flavobacteriia</taxon>
        <taxon>Flavobacteriales</taxon>
        <taxon>Flavobacteriaceae</taxon>
        <taxon>Flavobacterium</taxon>
    </lineage>
</organism>
<keyword evidence="3" id="KW-1185">Reference proteome</keyword>
<sequence>MKLKNIFILALVLFSVSAFSQVDRSIDRQRNAPRTKNKKAYEKKDPVEVYMQQLDKRLKLDDFQKAAIVQILQENKESLIAVSHEDSPMAVKEEKIREITEKIDTKIIPLLSKGQLEEYNKIIKERKL</sequence>
<keyword evidence="1" id="KW-0732">Signal</keyword>
<proteinExistence type="predicted"/>
<feature type="chain" id="PRO_5012445837" evidence="1">
    <location>
        <begin position="21"/>
        <end position="128"/>
    </location>
</feature>
<dbReference type="EMBL" id="NOXV01000305">
    <property type="protein sequence ID" value="OYQ31970.1"/>
    <property type="molecule type" value="Genomic_DNA"/>
</dbReference>